<sequence>MHKKIGLLFDMDGVIAHTNPHHKTVIKDFCKKYDIDVTDEFLEKKVYGRTNKEWIPEVFGDIPETKIESLADEKESLFREQYKPDLKPVDGLLPFLEAMQAADVPMVVGTSAPYENADFILSGLHIKDYFTAILSSADVTIGKPHPDIYLKAAKAINLEANSCVVLEDSLAGVEAGKAAGAKVIGITTTHSEKELSDCDLVISDFKNLRYSDIKALF</sequence>
<organism evidence="6 7">
    <name type="scientific">Marivirga lumbricoides</name>
    <dbReference type="NCBI Taxonomy" id="1046115"/>
    <lineage>
        <taxon>Bacteria</taxon>
        <taxon>Pseudomonadati</taxon>
        <taxon>Bacteroidota</taxon>
        <taxon>Cytophagia</taxon>
        <taxon>Cytophagales</taxon>
        <taxon>Marivirgaceae</taxon>
        <taxon>Marivirga</taxon>
    </lineage>
</organism>
<evidence type="ECO:0000256" key="4">
    <source>
        <dbReference type="ARBA" id="ARBA00022842"/>
    </source>
</evidence>
<dbReference type="EMBL" id="BMEC01000005">
    <property type="protein sequence ID" value="GGC32614.1"/>
    <property type="molecule type" value="Genomic_DNA"/>
</dbReference>
<comment type="cofactor">
    <cofactor evidence="1">
        <name>Mg(2+)</name>
        <dbReference type="ChEBI" id="CHEBI:18420"/>
    </cofactor>
</comment>
<dbReference type="InterPro" id="IPR006439">
    <property type="entry name" value="HAD-SF_hydro_IA"/>
</dbReference>
<evidence type="ECO:0000313" key="7">
    <source>
        <dbReference type="Proteomes" id="UP000636010"/>
    </source>
</evidence>
<dbReference type="SUPFAM" id="SSF56784">
    <property type="entry name" value="HAD-like"/>
    <property type="match status" value="1"/>
</dbReference>
<dbReference type="InterPro" id="IPR051600">
    <property type="entry name" value="Beta-PGM-like"/>
</dbReference>
<keyword evidence="5" id="KW-0119">Carbohydrate metabolism</keyword>
<keyword evidence="7" id="KW-1185">Reference proteome</keyword>
<dbReference type="Gene3D" id="1.10.150.240">
    <property type="entry name" value="Putative phosphatase, domain 2"/>
    <property type="match status" value="1"/>
</dbReference>
<proteinExistence type="inferred from homology"/>
<keyword evidence="3" id="KW-0479">Metal-binding</keyword>
<evidence type="ECO:0000256" key="3">
    <source>
        <dbReference type="ARBA" id="ARBA00022723"/>
    </source>
</evidence>
<gene>
    <name evidence="6" type="ORF">GCM10011506_17580</name>
</gene>
<dbReference type="PANTHER" id="PTHR46193">
    <property type="entry name" value="6-PHOSPHOGLUCONATE PHOSPHATASE"/>
    <property type="match status" value="1"/>
</dbReference>
<name>A0ABQ1M1A9_9BACT</name>
<accession>A0ABQ1M1A9</accession>
<protein>
    <submittedName>
        <fullName evidence="6">Haloacid dehalogenase</fullName>
    </submittedName>
</protein>
<keyword evidence="4" id="KW-0460">Magnesium</keyword>
<evidence type="ECO:0000256" key="1">
    <source>
        <dbReference type="ARBA" id="ARBA00001946"/>
    </source>
</evidence>
<dbReference type="Proteomes" id="UP000636010">
    <property type="component" value="Unassembled WGS sequence"/>
</dbReference>
<evidence type="ECO:0000313" key="6">
    <source>
        <dbReference type="EMBL" id="GGC32614.1"/>
    </source>
</evidence>
<dbReference type="InterPro" id="IPR041492">
    <property type="entry name" value="HAD_2"/>
</dbReference>
<dbReference type="InterPro" id="IPR023198">
    <property type="entry name" value="PGP-like_dom2"/>
</dbReference>
<dbReference type="InterPro" id="IPR036412">
    <property type="entry name" value="HAD-like_sf"/>
</dbReference>
<dbReference type="InterPro" id="IPR023214">
    <property type="entry name" value="HAD_sf"/>
</dbReference>
<dbReference type="Pfam" id="PF13419">
    <property type="entry name" value="HAD_2"/>
    <property type="match status" value="1"/>
</dbReference>
<dbReference type="NCBIfam" id="TIGR01509">
    <property type="entry name" value="HAD-SF-IA-v3"/>
    <property type="match status" value="1"/>
</dbReference>
<dbReference type="SFLD" id="SFLDG01135">
    <property type="entry name" value="C1.5.6:_HAD__Beta-PGM__Phospha"/>
    <property type="match status" value="1"/>
</dbReference>
<dbReference type="SFLD" id="SFLDS00003">
    <property type="entry name" value="Haloacid_Dehalogenase"/>
    <property type="match status" value="1"/>
</dbReference>
<comment type="caution">
    <text evidence="6">The sequence shown here is derived from an EMBL/GenBank/DDBJ whole genome shotgun (WGS) entry which is preliminary data.</text>
</comment>
<dbReference type="Gene3D" id="3.40.50.1000">
    <property type="entry name" value="HAD superfamily/HAD-like"/>
    <property type="match status" value="1"/>
</dbReference>
<evidence type="ECO:0000256" key="5">
    <source>
        <dbReference type="ARBA" id="ARBA00023277"/>
    </source>
</evidence>
<evidence type="ECO:0000256" key="2">
    <source>
        <dbReference type="ARBA" id="ARBA00006171"/>
    </source>
</evidence>
<dbReference type="RefSeq" id="WP_188462438.1">
    <property type="nucleotide sequence ID" value="NZ_BAABHU010000005.1"/>
</dbReference>
<dbReference type="PANTHER" id="PTHR46193:SF18">
    <property type="entry name" value="HEXITOL PHOSPHATASE B"/>
    <property type="match status" value="1"/>
</dbReference>
<reference evidence="7" key="1">
    <citation type="journal article" date="2019" name="Int. J. Syst. Evol. Microbiol.">
        <title>The Global Catalogue of Microorganisms (GCM) 10K type strain sequencing project: providing services to taxonomists for standard genome sequencing and annotation.</title>
        <authorList>
            <consortium name="The Broad Institute Genomics Platform"/>
            <consortium name="The Broad Institute Genome Sequencing Center for Infectious Disease"/>
            <person name="Wu L."/>
            <person name="Ma J."/>
        </authorList>
    </citation>
    <scope>NUCLEOTIDE SEQUENCE [LARGE SCALE GENOMIC DNA]</scope>
    <source>
        <strain evidence="7">CGMCC 1.10832</strain>
    </source>
</reference>
<comment type="similarity">
    <text evidence="2">Belongs to the HAD-like hydrolase superfamily. CbbY/CbbZ/Gph/YieH family.</text>
</comment>
<dbReference type="SFLD" id="SFLDG01129">
    <property type="entry name" value="C1.5:_HAD__Beta-PGM__Phosphata"/>
    <property type="match status" value="1"/>
</dbReference>